<gene>
    <name evidence="2" type="ORF">FE782_21095</name>
</gene>
<dbReference type="AlphaFoldDB" id="A0A5R9G1F8"/>
<feature type="transmembrane region" description="Helical" evidence="1">
    <location>
        <begin position="20"/>
        <end position="44"/>
    </location>
</feature>
<evidence type="ECO:0000313" key="3">
    <source>
        <dbReference type="Proteomes" id="UP000309676"/>
    </source>
</evidence>
<evidence type="ECO:0008006" key="4">
    <source>
        <dbReference type="Google" id="ProtNLM"/>
    </source>
</evidence>
<organism evidence="2 3">
    <name type="scientific">Paenibacillus antri</name>
    <dbReference type="NCBI Taxonomy" id="2582848"/>
    <lineage>
        <taxon>Bacteria</taxon>
        <taxon>Bacillati</taxon>
        <taxon>Bacillota</taxon>
        <taxon>Bacilli</taxon>
        <taxon>Bacillales</taxon>
        <taxon>Paenibacillaceae</taxon>
        <taxon>Paenibacillus</taxon>
    </lineage>
</organism>
<dbReference type="RefSeq" id="WP_138196326.1">
    <property type="nucleotide sequence ID" value="NZ_VCIW01000016.1"/>
</dbReference>
<dbReference type="OrthoDB" id="2703555at2"/>
<keyword evidence="1" id="KW-0812">Transmembrane</keyword>
<comment type="caution">
    <text evidence="2">The sequence shown here is derived from an EMBL/GenBank/DDBJ whole genome shotgun (WGS) entry which is preliminary data.</text>
</comment>
<accession>A0A5R9G1F8</accession>
<sequence length="342" mass="37616">MKIRSFFRNSRLFKDEAGSYSLEAALVAPISALLVAGVAFLLIASAQSSLTYITANESSERISQHWNNSYKHPVTGMFSTFQRDPLFWRWNQDSSSAWLWGGEAGETSSLVRLPAGDSSDGSILSRKLSGGAAGWPAAYRGAGSFRGIGWNREVAVEAAVPLSLPGGFGLPDAAGGRSTKSIAEPAEFIRNVELALGYVPALKAVIEGDKFRNLLSPWVDKPDIVPDVDRTLSFRHHSDAVRYLRTLVRGQERRIGTEETGKWRLIDAMDKHEVAHQTYIGPKQPNKDVRDQLMKDAELIRKGKVKGVVWHFFRRTGDATAGPSPALKKLLQDNGIVFVIHS</sequence>
<evidence type="ECO:0000256" key="1">
    <source>
        <dbReference type="SAM" id="Phobius"/>
    </source>
</evidence>
<evidence type="ECO:0000313" key="2">
    <source>
        <dbReference type="EMBL" id="TLS50172.1"/>
    </source>
</evidence>
<dbReference type="EMBL" id="VCIW01000016">
    <property type="protein sequence ID" value="TLS50172.1"/>
    <property type="molecule type" value="Genomic_DNA"/>
</dbReference>
<dbReference type="PROSITE" id="PS00210">
    <property type="entry name" value="HEMOCYANIN_2"/>
    <property type="match status" value="1"/>
</dbReference>
<dbReference type="Proteomes" id="UP000309676">
    <property type="component" value="Unassembled WGS sequence"/>
</dbReference>
<dbReference type="InterPro" id="IPR013788">
    <property type="entry name" value="Hemocyanin/hexamerin"/>
</dbReference>
<name>A0A5R9G1F8_9BACL</name>
<reference evidence="2 3" key="1">
    <citation type="submission" date="2019-05" db="EMBL/GenBank/DDBJ databases">
        <authorList>
            <person name="Narsing Rao M.P."/>
            <person name="Li W.J."/>
        </authorList>
    </citation>
    <scope>NUCLEOTIDE SEQUENCE [LARGE SCALE GENOMIC DNA]</scope>
    <source>
        <strain evidence="2 3">SYSU_K30003</strain>
    </source>
</reference>
<keyword evidence="1" id="KW-0472">Membrane</keyword>
<protein>
    <recommendedName>
        <fullName evidence="4">Pilus assembly protein</fullName>
    </recommendedName>
</protein>
<keyword evidence="3" id="KW-1185">Reference proteome</keyword>
<keyword evidence="1" id="KW-1133">Transmembrane helix</keyword>
<proteinExistence type="predicted"/>